<dbReference type="Gene3D" id="2.40.50.100">
    <property type="match status" value="1"/>
</dbReference>
<sequence>MMSIELKVPVFPESVVDGTILSWNKKPGDTVKRDESLAEIETDKVVFELPAPKDGVLEEIIEVAGVVVTSGQLIGRMREEASAVSVDKPEVVVASAGESSEEVPFATPSAMKLIAENGLDIHAIQGSGSGKRILKEDVLAVLGQSPAAEAESSTAQKQLAASSAAVAVDGERPQQRVPMTRLRARIAERLLEAQQNAAILTTFNEVNMQSVMDLRTRYRDIFEKRYGVRLGFMSFFVKAVIEGLKRFPELNASVDDTDIVYHGFFDIGIAVSSQRGLVVPILRDADRMAMADIDIQIGDYAGKAREGSLSLEDITGGTFTITNGGVFGSLLSTPILNPPQSGILGMHKIQDRPVAENGEVVIRPMMNVALSYDHRLVDGREAVQFLVTVKEILEDPARLMLGV</sequence>
<protein>
    <recommendedName>
        <fullName evidence="4">dihydrolipoyllysine-residue succinyltransferase</fullName>
        <ecNumber evidence="4">2.3.1.61</ecNumber>
    </recommendedName>
    <alternativeName>
        <fullName evidence="9">2-oxoglutarate dehydrogenase complex component E2</fullName>
    </alternativeName>
</protein>
<evidence type="ECO:0000259" key="10">
    <source>
        <dbReference type="PROSITE" id="PS50968"/>
    </source>
</evidence>
<dbReference type="EC" id="2.3.1.61" evidence="4"/>
<dbReference type="Gene3D" id="4.10.320.10">
    <property type="entry name" value="E3-binding domain"/>
    <property type="match status" value="1"/>
</dbReference>
<dbReference type="GO" id="GO:0006099">
    <property type="term" value="P:tricarboxylic acid cycle"/>
    <property type="evidence" value="ECO:0007669"/>
    <property type="project" value="UniProtKB-KW"/>
</dbReference>
<dbReference type="CDD" id="cd06849">
    <property type="entry name" value="lipoyl_domain"/>
    <property type="match status" value="1"/>
</dbReference>
<dbReference type="PANTHER" id="PTHR43416:SF5">
    <property type="entry name" value="DIHYDROLIPOYLLYSINE-RESIDUE SUCCINYLTRANSFERASE COMPONENT OF 2-OXOGLUTARATE DEHYDROGENASE COMPLEX, MITOCHONDRIAL"/>
    <property type="match status" value="1"/>
</dbReference>
<evidence type="ECO:0000256" key="8">
    <source>
        <dbReference type="ARBA" id="ARBA00023315"/>
    </source>
</evidence>
<evidence type="ECO:0000256" key="5">
    <source>
        <dbReference type="ARBA" id="ARBA00022532"/>
    </source>
</evidence>
<comment type="similarity">
    <text evidence="3">Belongs to the 2-oxoacid dehydrogenase family.</text>
</comment>
<dbReference type="InterPro" id="IPR050537">
    <property type="entry name" value="2-oxoacid_dehydrogenase"/>
</dbReference>
<dbReference type="UniPathway" id="UPA00868">
    <property type="reaction ID" value="UER00840"/>
</dbReference>
<dbReference type="EMBL" id="UOFN01000080">
    <property type="protein sequence ID" value="VAW77680.1"/>
    <property type="molecule type" value="Genomic_DNA"/>
</dbReference>
<accession>A0A3B0YM21</accession>
<dbReference type="Pfam" id="PF02817">
    <property type="entry name" value="E3_binding"/>
    <property type="match status" value="1"/>
</dbReference>
<dbReference type="InterPro" id="IPR001078">
    <property type="entry name" value="2-oxoacid_DH_actylTfrase"/>
</dbReference>
<comment type="cofactor">
    <cofactor evidence="1">
        <name>(R)-lipoate</name>
        <dbReference type="ChEBI" id="CHEBI:83088"/>
    </cofactor>
</comment>
<name>A0A3B0YM21_9ZZZZ</name>
<keyword evidence="6 12" id="KW-0808">Transferase</keyword>
<gene>
    <name evidence="12" type="ORF">MNBD_GAMMA15-1467</name>
</gene>
<keyword evidence="7" id="KW-0450">Lipoyl</keyword>
<dbReference type="SUPFAM" id="SSF51230">
    <property type="entry name" value="Single hybrid motif"/>
    <property type="match status" value="1"/>
</dbReference>
<evidence type="ECO:0000259" key="11">
    <source>
        <dbReference type="PROSITE" id="PS51826"/>
    </source>
</evidence>
<feature type="domain" description="Peripheral subunit-binding (PSBD)" evidence="11">
    <location>
        <begin position="105"/>
        <end position="142"/>
    </location>
</feature>
<reference evidence="12" key="1">
    <citation type="submission" date="2018-06" db="EMBL/GenBank/DDBJ databases">
        <authorList>
            <person name="Zhirakovskaya E."/>
        </authorList>
    </citation>
    <scope>NUCLEOTIDE SEQUENCE</scope>
</reference>
<evidence type="ECO:0000313" key="12">
    <source>
        <dbReference type="EMBL" id="VAW77680.1"/>
    </source>
</evidence>
<dbReference type="PANTHER" id="PTHR43416">
    <property type="entry name" value="DIHYDROLIPOYLLYSINE-RESIDUE SUCCINYLTRANSFERASE COMPONENT OF 2-OXOGLUTARATE DEHYDROGENASE COMPLEX, MITOCHONDRIAL-RELATED"/>
    <property type="match status" value="1"/>
</dbReference>
<evidence type="ECO:0000256" key="2">
    <source>
        <dbReference type="ARBA" id="ARBA00005145"/>
    </source>
</evidence>
<keyword evidence="8 12" id="KW-0012">Acyltransferase</keyword>
<dbReference type="PROSITE" id="PS00189">
    <property type="entry name" value="LIPOYL"/>
    <property type="match status" value="1"/>
</dbReference>
<dbReference type="InterPro" id="IPR006255">
    <property type="entry name" value="SucB"/>
</dbReference>
<dbReference type="AlphaFoldDB" id="A0A3B0YM21"/>
<dbReference type="NCBIfam" id="NF004309">
    <property type="entry name" value="PRK05704.1"/>
    <property type="match status" value="1"/>
</dbReference>
<dbReference type="GO" id="GO:0004149">
    <property type="term" value="F:dihydrolipoyllysine-residue succinyltransferase activity"/>
    <property type="evidence" value="ECO:0007669"/>
    <property type="project" value="UniProtKB-EC"/>
</dbReference>
<dbReference type="SUPFAM" id="SSF52777">
    <property type="entry name" value="CoA-dependent acyltransferases"/>
    <property type="match status" value="1"/>
</dbReference>
<dbReference type="InterPro" id="IPR003016">
    <property type="entry name" value="2-oxoA_DH_lipoyl-BS"/>
</dbReference>
<dbReference type="GO" id="GO:0033512">
    <property type="term" value="P:L-lysine catabolic process to acetyl-CoA via saccharopine"/>
    <property type="evidence" value="ECO:0007669"/>
    <property type="project" value="UniProtKB-UniPathway"/>
</dbReference>
<feature type="domain" description="Lipoyl-binding" evidence="10">
    <location>
        <begin position="3"/>
        <end position="78"/>
    </location>
</feature>
<dbReference type="Pfam" id="PF00364">
    <property type="entry name" value="Biotin_lipoyl"/>
    <property type="match status" value="1"/>
</dbReference>
<dbReference type="Gene3D" id="3.30.559.10">
    <property type="entry name" value="Chloramphenicol acetyltransferase-like domain"/>
    <property type="match status" value="1"/>
</dbReference>
<evidence type="ECO:0000256" key="1">
    <source>
        <dbReference type="ARBA" id="ARBA00001938"/>
    </source>
</evidence>
<evidence type="ECO:0000256" key="4">
    <source>
        <dbReference type="ARBA" id="ARBA00012945"/>
    </source>
</evidence>
<proteinExistence type="inferred from homology"/>
<dbReference type="InterPro" id="IPR011053">
    <property type="entry name" value="Single_hybrid_motif"/>
</dbReference>
<dbReference type="FunFam" id="3.30.559.10:FF:000007">
    <property type="entry name" value="Dihydrolipoamide acetyltransferase component of pyruvate dehydrogenase complex"/>
    <property type="match status" value="1"/>
</dbReference>
<dbReference type="Pfam" id="PF00198">
    <property type="entry name" value="2-oxoacid_dh"/>
    <property type="match status" value="1"/>
</dbReference>
<dbReference type="InterPro" id="IPR000089">
    <property type="entry name" value="Biotin_lipoyl"/>
</dbReference>
<organism evidence="12">
    <name type="scientific">hydrothermal vent metagenome</name>
    <dbReference type="NCBI Taxonomy" id="652676"/>
    <lineage>
        <taxon>unclassified sequences</taxon>
        <taxon>metagenomes</taxon>
        <taxon>ecological metagenomes</taxon>
    </lineage>
</organism>
<dbReference type="PROSITE" id="PS50968">
    <property type="entry name" value="BIOTINYL_LIPOYL"/>
    <property type="match status" value="1"/>
</dbReference>
<evidence type="ECO:0000256" key="3">
    <source>
        <dbReference type="ARBA" id="ARBA00007317"/>
    </source>
</evidence>
<dbReference type="NCBIfam" id="TIGR01347">
    <property type="entry name" value="sucB"/>
    <property type="match status" value="1"/>
</dbReference>
<evidence type="ECO:0000256" key="7">
    <source>
        <dbReference type="ARBA" id="ARBA00022823"/>
    </source>
</evidence>
<dbReference type="InterPro" id="IPR036625">
    <property type="entry name" value="E3-bd_dom_sf"/>
</dbReference>
<evidence type="ECO:0000256" key="6">
    <source>
        <dbReference type="ARBA" id="ARBA00022679"/>
    </source>
</evidence>
<dbReference type="GO" id="GO:0005829">
    <property type="term" value="C:cytosol"/>
    <property type="evidence" value="ECO:0007669"/>
    <property type="project" value="TreeGrafter"/>
</dbReference>
<dbReference type="InterPro" id="IPR023213">
    <property type="entry name" value="CAT-like_dom_sf"/>
</dbReference>
<dbReference type="SUPFAM" id="SSF47005">
    <property type="entry name" value="Peripheral subunit-binding domain of 2-oxo acid dehydrogenase complex"/>
    <property type="match status" value="1"/>
</dbReference>
<keyword evidence="5" id="KW-0816">Tricarboxylic acid cycle</keyword>
<evidence type="ECO:0000256" key="9">
    <source>
        <dbReference type="ARBA" id="ARBA00032406"/>
    </source>
</evidence>
<dbReference type="PROSITE" id="PS51826">
    <property type="entry name" value="PSBD"/>
    <property type="match status" value="1"/>
</dbReference>
<dbReference type="InterPro" id="IPR004167">
    <property type="entry name" value="PSBD"/>
</dbReference>
<dbReference type="GO" id="GO:0045252">
    <property type="term" value="C:oxoglutarate dehydrogenase complex"/>
    <property type="evidence" value="ECO:0007669"/>
    <property type="project" value="InterPro"/>
</dbReference>
<comment type="pathway">
    <text evidence="2">Amino-acid degradation; L-lysine degradation via saccharopine pathway; glutaryl-CoA from L-lysine: step 6/6.</text>
</comment>